<feature type="region of interest" description="Disordered" evidence="3">
    <location>
        <begin position="37"/>
        <end position="59"/>
    </location>
</feature>
<dbReference type="STRING" id="1163406.A0A0L0MY16"/>
<keyword evidence="6" id="KW-1185">Reference proteome</keyword>
<dbReference type="PROSITE" id="PS01227">
    <property type="entry name" value="UPF0012"/>
    <property type="match status" value="1"/>
</dbReference>
<keyword evidence="2 5" id="KW-0378">Hydrolase</keyword>
<dbReference type="AlphaFoldDB" id="A0A0L0MY16"/>
<evidence type="ECO:0000256" key="2">
    <source>
        <dbReference type="ARBA" id="ARBA00022801"/>
    </source>
</evidence>
<accession>A0A0L0MY16</accession>
<dbReference type="OrthoDB" id="10250282at2759"/>
<proteinExistence type="inferred from homology"/>
<dbReference type="GO" id="GO:0005739">
    <property type="term" value="C:mitochondrion"/>
    <property type="evidence" value="ECO:0007669"/>
    <property type="project" value="TreeGrafter"/>
</dbReference>
<gene>
    <name evidence="5" type="ORF">TOPH_08706</name>
</gene>
<dbReference type="PANTHER" id="PTHR23088:SF30">
    <property type="entry name" value="OMEGA-AMIDASE NIT2"/>
    <property type="match status" value="1"/>
</dbReference>
<dbReference type="InterPro" id="IPR003010">
    <property type="entry name" value="C-N_Hydrolase"/>
</dbReference>
<evidence type="ECO:0000256" key="1">
    <source>
        <dbReference type="ARBA" id="ARBA00010613"/>
    </source>
</evidence>
<dbReference type="SUPFAM" id="SSF56317">
    <property type="entry name" value="Carbon-nitrogen hydrolase"/>
    <property type="match status" value="1"/>
</dbReference>
<name>A0A0L0MY16_TOLOC</name>
<sequence>MDYGTMRVPASHLADTVPSIAERRQWRGKLRSSRLGTRAFTPSRPFPALSAPVSTTPYPPLRHRINGLPLPPHKPHPTSSKPTMRSPFRPLLLLSRPQTLITSPLSPTLRSRLVRKMTSSSHPGPVLKQPVKLACIQLSSGPDKPANLARAASQVAAAAASGSKIVVLPECFNSPYGCAYFPSYAETLLPSPPPADQAPSFHALSRMAADNAVFLVGGSIPERDPHNAEKYYNTSLIFGPDGALLDAFRKLHLFDIDIPGKITFRESDVLSPGNRLALVPLPGYGTIAVAICYDVRFPELVTIATRRGAFALIYPGAFNLTTGALHWELLARARAVDNQIYVALCSPARDMSASYSAWGHSMIVDPMAKVLVEAGETETIIEAELDGAKIVEARKNIPLNTQRRFDVYPDVSQAPPDTPRTQS</sequence>
<comment type="similarity">
    <text evidence="1">Belongs to the carbon-nitrogen hydrolase superfamily. NIT1/NIT2 family.</text>
</comment>
<dbReference type="GO" id="GO:0050152">
    <property type="term" value="F:omega-amidase activity"/>
    <property type="evidence" value="ECO:0007669"/>
    <property type="project" value="TreeGrafter"/>
</dbReference>
<dbReference type="Proteomes" id="UP000036947">
    <property type="component" value="Unassembled WGS sequence"/>
</dbReference>
<dbReference type="GO" id="GO:0006528">
    <property type="term" value="P:asparagine metabolic process"/>
    <property type="evidence" value="ECO:0007669"/>
    <property type="project" value="TreeGrafter"/>
</dbReference>
<dbReference type="FunFam" id="3.60.110.10:FF:000002">
    <property type="entry name" value="Nitrilase family member 2"/>
    <property type="match status" value="1"/>
</dbReference>
<evidence type="ECO:0000313" key="6">
    <source>
        <dbReference type="Proteomes" id="UP000036947"/>
    </source>
</evidence>
<dbReference type="Pfam" id="PF00795">
    <property type="entry name" value="CN_hydrolase"/>
    <property type="match status" value="1"/>
</dbReference>
<evidence type="ECO:0000259" key="4">
    <source>
        <dbReference type="PROSITE" id="PS50263"/>
    </source>
</evidence>
<organism evidence="5 6">
    <name type="scientific">Tolypocladium ophioglossoides (strain CBS 100239)</name>
    <name type="common">Snaketongue truffleclub</name>
    <name type="synonym">Elaphocordyceps ophioglossoides</name>
    <dbReference type="NCBI Taxonomy" id="1163406"/>
    <lineage>
        <taxon>Eukaryota</taxon>
        <taxon>Fungi</taxon>
        <taxon>Dikarya</taxon>
        <taxon>Ascomycota</taxon>
        <taxon>Pezizomycotina</taxon>
        <taxon>Sordariomycetes</taxon>
        <taxon>Hypocreomycetidae</taxon>
        <taxon>Hypocreales</taxon>
        <taxon>Ophiocordycipitaceae</taxon>
        <taxon>Tolypocladium</taxon>
    </lineage>
</organism>
<dbReference type="EMBL" id="LFRF01000051">
    <property type="protein sequence ID" value="KND86656.1"/>
    <property type="molecule type" value="Genomic_DNA"/>
</dbReference>
<dbReference type="GO" id="GO:0043605">
    <property type="term" value="P:amide catabolic process"/>
    <property type="evidence" value="ECO:0007669"/>
    <property type="project" value="EnsemblFungi"/>
</dbReference>
<dbReference type="CDD" id="cd07572">
    <property type="entry name" value="nit"/>
    <property type="match status" value="1"/>
</dbReference>
<feature type="domain" description="CN hydrolase" evidence="4">
    <location>
        <begin position="131"/>
        <end position="387"/>
    </location>
</feature>
<dbReference type="PANTHER" id="PTHR23088">
    <property type="entry name" value="NITRILASE-RELATED"/>
    <property type="match status" value="1"/>
</dbReference>
<dbReference type="Gene3D" id="3.60.110.10">
    <property type="entry name" value="Carbon-nitrogen hydrolase"/>
    <property type="match status" value="1"/>
</dbReference>
<comment type="caution">
    <text evidence="5">The sequence shown here is derived from an EMBL/GenBank/DDBJ whole genome shotgun (WGS) entry which is preliminary data.</text>
</comment>
<dbReference type="GO" id="GO:0006541">
    <property type="term" value="P:glutamine metabolic process"/>
    <property type="evidence" value="ECO:0007669"/>
    <property type="project" value="TreeGrafter"/>
</dbReference>
<dbReference type="InterPro" id="IPR045254">
    <property type="entry name" value="Nit1/2_C-N_Hydrolase"/>
</dbReference>
<feature type="region of interest" description="Disordered" evidence="3">
    <location>
        <begin position="66"/>
        <end position="85"/>
    </location>
</feature>
<dbReference type="InterPro" id="IPR036526">
    <property type="entry name" value="C-N_Hydrolase_sf"/>
</dbReference>
<reference evidence="5 6" key="1">
    <citation type="journal article" date="2015" name="BMC Genomics">
        <title>The genome of the truffle-parasite Tolypocladium ophioglossoides and the evolution of antifungal peptaibiotics.</title>
        <authorList>
            <person name="Quandt C.A."/>
            <person name="Bushley K.E."/>
            <person name="Spatafora J.W."/>
        </authorList>
    </citation>
    <scope>NUCLEOTIDE SEQUENCE [LARGE SCALE GENOMIC DNA]</scope>
    <source>
        <strain evidence="5 6">CBS 100239</strain>
    </source>
</reference>
<evidence type="ECO:0000256" key="3">
    <source>
        <dbReference type="SAM" id="MobiDB-lite"/>
    </source>
</evidence>
<dbReference type="InterPro" id="IPR001110">
    <property type="entry name" value="UPF0012_CS"/>
</dbReference>
<dbReference type="GO" id="GO:0006107">
    <property type="term" value="P:oxaloacetate metabolic process"/>
    <property type="evidence" value="ECO:0007669"/>
    <property type="project" value="TreeGrafter"/>
</dbReference>
<dbReference type="PROSITE" id="PS50263">
    <property type="entry name" value="CN_HYDROLASE"/>
    <property type="match status" value="1"/>
</dbReference>
<protein>
    <submittedName>
        <fullName evidence="5">Hydrolase C26A3.11</fullName>
    </submittedName>
</protein>
<evidence type="ECO:0000313" key="5">
    <source>
        <dbReference type="EMBL" id="KND86656.1"/>
    </source>
</evidence>